<dbReference type="AlphaFoldDB" id="A0A1M6B445"/>
<dbReference type="InterPro" id="IPR003751">
    <property type="entry name" value="CsrA"/>
</dbReference>
<evidence type="ECO:0000313" key="8">
    <source>
        <dbReference type="Proteomes" id="UP000184310"/>
    </source>
</evidence>
<dbReference type="HAMAP" id="MF_00167">
    <property type="entry name" value="CsrA"/>
    <property type="match status" value="1"/>
</dbReference>
<comment type="subunit">
    <text evidence="6">Homodimer; the beta-strands of each monomer intercalate to form a hydrophobic core, while the alpha-helices form wings that extend away from the core.</text>
</comment>
<name>A0A1M6B445_9CLOT</name>
<keyword evidence="3 6" id="KW-1005">Bacterial flagellum biogenesis</keyword>
<comment type="subcellular location">
    <subcellularLocation>
        <location evidence="6">Cytoplasm</location>
    </subcellularLocation>
</comment>
<dbReference type="GO" id="GO:0006402">
    <property type="term" value="P:mRNA catabolic process"/>
    <property type="evidence" value="ECO:0007669"/>
    <property type="project" value="InterPro"/>
</dbReference>
<keyword evidence="1 6" id="KW-0963">Cytoplasm</keyword>
<dbReference type="NCBIfam" id="NF002469">
    <property type="entry name" value="PRK01712.1"/>
    <property type="match status" value="1"/>
</dbReference>
<evidence type="ECO:0000313" key="7">
    <source>
        <dbReference type="EMBL" id="SHI43378.1"/>
    </source>
</evidence>
<accession>A0A1M6B445</accession>
<dbReference type="PANTHER" id="PTHR34984:SF1">
    <property type="entry name" value="CARBON STORAGE REGULATOR"/>
    <property type="match status" value="1"/>
</dbReference>
<dbReference type="RefSeq" id="WP_072984467.1">
    <property type="nucleotide sequence ID" value="NZ_FQZB01000003.1"/>
</dbReference>
<dbReference type="GO" id="GO:1902208">
    <property type="term" value="P:regulation of bacterial-type flagellum assembly"/>
    <property type="evidence" value="ECO:0007669"/>
    <property type="project" value="UniProtKB-UniRule"/>
</dbReference>
<evidence type="ECO:0000256" key="1">
    <source>
        <dbReference type="ARBA" id="ARBA00022490"/>
    </source>
</evidence>
<evidence type="ECO:0000256" key="4">
    <source>
        <dbReference type="ARBA" id="ARBA00022845"/>
    </source>
</evidence>
<dbReference type="Gene3D" id="2.60.40.4380">
    <property type="entry name" value="Translational regulator CsrA"/>
    <property type="match status" value="1"/>
</dbReference>
<dbReference type="OrthoDB" id="9809061at2"/>
<dbReference type="GO" id="GO:0006109">
    <property type="term" value="P:regulation of carbohydrate metabolic process"/>
    <property type="evidence" value="ECO:0007669"/>
    <property type="project" value="InterPro"/>
</dbReference>
<dbReference type="FunFam" id="2.60.40.4380:FF:000002">
    <property type="entry name" value="Translational regulator CsrA"/>
    <property type="match status" value="1"/>
</dbReference>
<protein>
    <recommendedName>
        <fullName evidence="6">Translational regulator CsrA</fullName>
    </recommendedName>
</protein>
<comment type="function">
    <text evidence="6">A translational regulator that binds mRNA to regulate translation initiation and/or mRNA stability. Usually binds in the 5'-UTR at or near the Shine-Dalgarno sequence preventing ribosome-binding, thus repressing translation. Its main target seems to be the major flagellin gene, while its function is anatagonized by FliW.</text>
</comment>
<organism evidence="7 8">
    <name type="scientific">Clostridium cavendishii DSM 21758</name>
    <dbReference type="NCBI Taxonomy" id="1121302"/>
    <lineage>
        <taxon>Bacteria</taxon>
        <taxon>Bacillati</taxon>
        <taxon>Bacillota</taxon>
        <taxon>Clostridia</taxon>
        <taxon>Eubacteriales</taxon>
        <taxon>Clostridiaceae</taxon>
        <taxon>Clostridium</taxon>
    </lineage>
</organism>
<dbReference type="GO" id="GO:0005829">
    <property type="term" value="C:cytosol"/>
    <property type="evidence" value="ECO:0007669"/>
    <property type="project" value="TreeGrafter"/>
</dbReference>
<keyword evidence="8" id="KW-1185">Reference proteome</keyword>
<dbReference type="Proteomes" id="UP000184310">
    <property type="component" value="Unassembled WGS sequence"/>
</dbReference>
<dbReference type="SUPFAM" id="SSF117130">
    <property type="entry name" value="CsrA-like"/>
    <property type="match status" value="1"/>
</dbReference>
<dbReference type="PANTHER" id="PTHR34984">
    <property type="entry name" value="CARBON STORAGE REGULATOR"/>
    <property type="match status" value="1"/>
</dbReference>
<dbReference type="STRING" id="1121302.SAMN02745163_00248"/>
<dbReference type="Pfam" id="PF02599">
    <property type="entry name" value="CsrA"/>
    <property type="match status" value="1"/>
</dbReference>
<gene>
    <name evidence="6" type="primary">csrA</name>
    <name evidence="7" type="ORF">SAMN02745163_00248</name>
</gene>
<sequence length="71" mass="7917">MLIVTRKQGEGIVIGDNIEISVIKLDNGSVKLAINAPKEVKILRKELLKEIQDENKEAAFVSLEAFNKLIK</sequence>
<dbReference type="GO" id="GO:0048027">
    <property type="term" value="F:mRNA 5'-UTR binding"/>
    <property type="evidence" value="ECO:0007669"/>
    <property type="project" value="UniProtKB-UniRule"/>
</dbReference>
<proteinExistence type="inferred from homology"/>
<evidence type="ECO:0000256" key="2">
    <source>
        <dbReference type="ARBA" id="ARBA00022491"/>
    </source>
</evidence>
<dbReference type="InterPro" id="IPR036107">
    <property type="entry name" value="CsrA_sf"/>
</dbReference>
<evidence type="ECO:0000256" key="6">
    <source>
        <dbReference type="HAMAP-Rule" id="MF_00167"/>
    </source>
</evidence>
<dbReference type="GO" id="GO:0044781">
    <property type="term" value="P:bacterial-type flagellum organization"/>
    <property type="evidence" value="ECO:0007669"/>
    <property type="project" value="UniProtKB-KW"/>
</dbReference>
<keyword evidence="5 6" id="KW-0694">RNA-binding</keyword>
<dbReference type="EMBL" id="FQZB01000003">
    <property type="protein sequence ID" value="SHI43378.1"/>
    <property type="molecule type" value="Genomic_DNA"/>
</dbReference>
<keyword evidence="2 6" id="KW-0678">Repressor</keyword>
<reference evidence="7 8" key="1">
    <citation type="submission" date="2016-11" db="EMBL/GenBank/DDBJ databases">
        <authorList>
            <person name="Jaros S."/>
            <person name="Januszkiewicz K."/>
            <person name="Wedrychowicz H."/>
        </authorList>
    </citation>
    <scope>NUCLEOTIDE SEQUENCE [LARGE SCALE GENOMIC DNA]</scope>
    <source>
        <strain evidence="7 8">DSM 21758</strain>
    </source>
</reference>
<comment type="similarity">
    <text evidence="6">Belongs to the CsrA/RsmA family.</text>
</comment>
<dbReference type="GO" id="GO:0045947">
    <property type="term" value="P:negative regulation of translational initiation"/>
    <property type="evidence" value="ECO:0007669"/>
    <property type="project" value="UniProtKB-UniRule"/>
</dbReference>
<evidence type="ECO:0000256" key="3">
    <source>
        <dbReference type="ARBA" id="ARBA00022795"/>
    </source>
</evidence>
<keyword evidence="4 6" id="KW-0810">Translation regulation</keyword>
<evidence type="ECO:0000256" key="5">
    <source>
        <dbReference type="ARBA" id="ARBA00022884"/>
    </source>
</evidence>
<dbReference type="NCBIfam" id="TIGR00202">
    <property type="entry name" value="csrA"/>
    <property type="match status" value="1"/>
</dbReference>